<dbReference type="STRING" id="1890364.A0A2P6NZS2"/>
<dbReference type="EC" id="3.4.19.12" evidence="2"/>
<dbReference type="GO" id="GO:0006508">
    <property type="term" value="P:proteolysis"/>
    <property type="evidence" value="ECO:0007669"/>
    <property type="project" value="UniProtKB-KW"/>
</dbReference>
<dbReference type="Proteomes" id="UP000241769">
    <property type="component" value="Unassembled WGS sequence"/>
</dbReference>
<feature type="active site" evidence="6">
    <location>
        <position position="116"/>
    </location>
</feature>
<evidence type="ECO:0000259" key="7">
    <source>
        <dbReference type="PROSITE" id="PS50957"/>
    </source>
</evidence>
<evidence type="ECO:0000256" key="3">
    <source>
        <dbReference type="ARBA" id="ARBA00022670"/>
    </source>
</evidence>
<dbReference type="PANTHER" id="PTHR13291:SF0">
    <property type="entry name" value="JOSEPHIN-LIKE PROTEIN"/>
    <property type="match status" value="1"/>
</dbReference>
<organism evidence="8 9">
    <name type="scientific">Planoprotostelium fungivorum</name>
    <dbReference type="NCBI Taxonomy" id="1890364"/>
    <lineage>
        <taxon>Eukaryota</taxon>
        <taxon>Amoebozoa</taxon>
        <taxon>Evosea</taxon>
        <taxon>Variosea</taxon>
        <taxon>Cavosteliida</taxon>
        <taxon>Cavosteliaceae</taxon>
        <taxon>Planoprotostelium</taxon>
    </lineage>
</organism>
<keyword evidence="5 6" id="KW-0378">Hydrolase</keyword>
<protein>
    <recommendedName>
        <fullName evidence="2">ubiquitinyl hydrolase 1</fullName>
        <ecNumber evidence="2">3.4.19.12</ecNumber>
    </recommendedName>
</protein>
<evidence type="ECO:0000256" key="2">
    <source>
        <dbReference type="ARBA" id="ARBA00012759"/>
    </source>
</evidence>
<keyword evidence="3" id="KW-0645">Protease</keyword>
<dbReference type="InParanoid" id="A0A2P6NZS2"/>
<dbReference type="InterPro" id="IPR006155">
    <property type="entry name" value="Josephin"/>
</dbReference>
<name>A0A2P6NZS2_9EUKA</name>
<evidence type="ECO:0000313" key="9">
    <source>
        <dbReference type="Proteomes" id="UP000241769"/>
    </source>
</evidence>
<evidence type="ECO:0000256" key="6">
    <source>
        <dbReference type="PROSITE-ProRule" id="PRU00331"/>
    </source>
</evidence>
<dbReference type="OrthoDB" id="422700at2759"/>
<accession>A0A2P6NZS2</accession>
<reference evidence="8 9" key="1">
    <citation type="journal article" date="2018" name="Genome Biol. Evol.">
        <title>Multiple Roots of Fruiting Body Formation in Amoebozoa.</title>
        <authorList>
            <person name="Hillmann F."/>
            <person name="Forbes G."/>
            <person name="Novohradska S."/>
            <person name="Ferling I."/>
            <person name="Riege K."/>
            <person name="Groth M."/>
            <person name="Westermann M."/>
            <person name="Marz M."/>
            <person name="Spaller T."/>
            <person name="Winckler T."/>
            <person name="Schaap P."/>
            <person name="Glockner G."/>
        </authorList>
    </citation>
    <scope>NUCLEOTIDE SEQUENCE [LARGE SCALE GENOMIC DNA]</scope>
    <source>
        <strain evidence="8 9">Jena</strain>
    </source>
</reference>
<dbReference type="InterPro" id="IPR040053">
    <property type="entry name" value="JOSD1/2"/>
</dbReference>
<comment type="catalytic activity">
    <reaction evidence="1">
        <text>Thiol-dependent hydrolysis of ester, thioester, amide, peptide and isopeptide bonds formed by the C-terminal Gly of ubiquitin (a 76-residue protein attached to proteins as an intracellular targeting signal).</text>
        <dbReference type="EC" id="3.4.19.12"/>
    </reaction>
</comment>
<evidence type="ECO:0000256" key="4">
    <source>
        <dbReference type="ARBA" id="ARBA00022786"/>
    </source>
</evidence>
<dbReference type="Gene3D" id="3.90.70.40">
    <property type="match status" value="1"/>
</dbReference>
<dbReference type="GO" id="GO:0004843">
    <property type="term" value="F:cysteine-type deubiquitinase activity"/>
    <property type="evidence" value="ECO:0007669"/>
    <property type="project" value="UniProtKB-EC"/>
</dbReference>
<keyword evidence="4" id="KW-0833">Ubl conjugation pathway</keyword>
<feature type="active site" evidence="6">
    <location>
        <position position="18"/>
    </location>
</feature>
<dbReference type="EMBL" id="MDYQ01000003">
    <property type="protein sequence ID" value="PRP89450.1"/>
    <property type="molecule type" value="Genomic_DNA"/>
</dbReference>
<evidence type="ECO:0000256" key="5">
    <source>
        <dbReference type="ARBA" id="ARBA00022801"/>
    </source>
</evidence>
<evidence type="ECO:0000313" key="8">
    <source>
        <dbReference type="EMBL" id="PRP89450.1"/>
    </source>
</evidence>
<keyword evidence="9" id="KW-1185">Reference proteome</keyword>
<dbReference type="AlphaFoldDB" id="A0A2P6NZS2"/>
<dbReference type="SMART" id="SM01246">
    <property type="entry name" value="Josephin"/>
    <property type="match status" value="1"/>
</dbReference>
<dbReference type="PANTHER" id="PTHR13291">
    <property type="entry name" value="JOSEPHIN 1, 2"/>
    <property type="match status" value="1"/>
</dbReference>
<sequence>MKEGAINIYHERQSLQFCALHALNNMTFGSVVSHFRNPHKSPLGTGNYDANVIFSAIKSKGLDTIWFDRRKSPSTIDFDNIMGLLINSSTHHLFGMFTTKHWFTIRKVQGLWVNLDSSLSYPATFKDEEELVNHLSKIGQEKNAEILIIIDTKVCPTGYRPTETPSS</sequence>
<dbReference type="GO" id="GO:0016579">
    <property type="term" value="P:protein deubiquitination"/>
    <property type="evidence" value="ECO:0007669"/>
    <property type="project" value="InterPro"/>
</dbReference>
<dbReference type="FunCoup" id="A0A2P6NZS2">
    <property type="interactions" value="26"/>
</dbReference>
<gene>
    <name evidence="8" type="ORF">PROFUN_01313</name>
</gene>
<dbReference type="Pfam" id="PF02099">
    <property type="entry name" value="Josephin"/>
    <property type="match status" value="1"/>
</dbReference>
<feature type="domain" description="Josephin" evidence="7">
    <location>
        <begin position="5"/>
        <end position="164"/>
    </location>
</feature>
<feature type="active site" evidence="6">
    <location>
        <position position="101"/>
    </location>
</feature>
<dbReference type="PROSITE" id="PS50957">
    <property type="entry name" value="JOSEPHIN"/>
    <property type="match status" value="1"/>
</dbReference>
<evidence type="ECO:0000256" key="1">
    <source>
        <dbReference type="ARBA" id="ARBA00000707"/>
    </source>
</evidence>
<proteinExistence type="predicted"/>
<comment type="caution">
    <text evidence="8">The sequence shown here is derived from an EMBL/GenBank/DDBJ whole genome shotgun (WGS) entry which is preliminary data.</text>
</comment>